<sequence>MSNARAFFDAGSGALLWCSCEGWDDWGQPVDLELLPISQALRDELDRLISRYDTSLNWDYPPDPGPWREAECLEFNEAVRSAITQLRAELGPTWQIRDHTGEQHEDPDLDRYQADPAGFRRDQP</sequence>
<protein>
    <submittedName>
        <fullName evidence="2">Uncharacterized protein</fullName>
    </submittedName>
</protein>
<dbReference type="Proteomes" id="UP001501747">
    <property type="component" value="Unassembled WGS sequence"/>
</dbReference>
<gene>
    <name evidence="2" type="ORF">GCM10022247_65180</name>
</gene>
<name>A0ABP7TTI6_9PSEU</name>
<dbReference type="EMBL" id="BAABAL010000019">
    <property type="protein sequence ID" value="GAA4031044.1"/>
    <property type="molecule type" value="Genomic_DNA"/>
</dbReference>
<evidence type="ECO:0000256" key="1">
    <source>
        <dbReference type="SAM" id="MobiDB-lite"/>
    </source>
</evidence>
<feature type="region of interest" description="Disordered" evidence="1">
    <location>
        <begin position="94"/>
        <end position="124"/>
    </location>
</feature>
<comment type="caution">
    <text evidence="2">The sequence shown here is derived from an EMBL/GenBank/DDBJ whole genome shotgun (WGS) entry which is preliminary data.</text>
</comment>
<proteinExistence type="predicted"/>
<dbReference type="PROSITE" id="PS51257">
    <property type="entry name" value="PROKAR_LIPOPROTEIN"/>
    <property type="match status" value="1"/>
</dbReference>
<reference evidence="3" key="1">
    <citation type="journal article" date="2019" name="Int. J. Syst. Evol. Microbiol.">
        <title>The Global Catalogue of Microorganisms (GCM) 10K type strain sequencing project: providing services to taxonomists for standard genome sequencing and annotation.</title>
        <authorList>
            <consortium name="The Broad Institute Genomics Platform"/>
            <consortium name="The Broad Institute Genome Sequencing Center for Infectious Disease"/>
            <person name="Wu L."/>
            <person name="Ma J."/>
        </authorList>
    </citation>
    <scope>NUCLEOTIDE SEQUENCE [LARGE SCALE GENOMIC DNA]</scope>
    <source>
        <strain evidence="3">JCM 17342</strain>
    </source>
</reference>
<organism evidence="2 3">
    <name type="scientific">Allokutzneria multivorans</name>
    <dbReference type="NCBI Taxonomy" id="1142134"/>
    <lineage>
        <taxon>Bacteria</taxon>
        <taxon>Bacillati</taxon>
        <taxon>Actinomycetota</taxon>
        <taxon>Actinomycetes</taxon>
        <taxon>Pseudonocardiales</taxon>
        <taxon>Pseudonocardiaceae</taxon>
        <taxon>Allokutzneria</taxon>
    </lineage>
</organism>
<evidence type="ECO:0000313" key="3">
    <source>
        <dbReference type="Proteomes" id="UP001501747"/>
    </source>
</evidence>
<evidence type="ECO:0000313" key="2">
    <source>
        <dbReference type="EMBL" id="GAA4031044.1"/>
    </source>
</evidence>
<accession>A0ABP7TTI6</accession>
<dbReference type="RefSeq" id="WP_344883500.1">
    <property type="nucleotide sequence ID" value="NZ_BAABAL010000019.1"/>
</dbReference>
<feature type="compositionally biased region" description="Basic and acidic residues" evidence="1">
    <location>
        <begin position="96"/>
        <end position="124"/>
    </location>
</feature>
<keyword evidence="3" id="KW-1185">Reference proteome</keyword>